<dbReference type="EMBL" id="BPLR01015694">
    <property type="protein sequence ID" value="GIY77892.1"/>
    <property type="molecule type" value="Genomic_DNA"/>
</dbReference>
<dbReference type="Proteomes" id="UP001054945">
    <property type="component" value="Unassembled WGS sequence"/>
</dbReference>
<keyword evidence="2" id="KW-1185">Reference proteome</keyword>
<evidence type="ECO:0000313" key="2">
    <source>
        <dbReference type="Proteomes" id="UP001054945"/>
    </source>
</evidence>
<protein>
    <submittedName>
        <fullName evidence="1">Uncharacterized protein</fullName>
    </submittedName>
</protein>
<evidence type="ECO:0000313" key="1">
    <source>
        <dbReference type="EMBL" id="GIY77892.1"/>
    </source>
</evidence>
<organism evidence="1 2">
    <name type="scientific">Caerostris extrusa</name>
    <name type="common">Bark spider</name>
    <name type="synonym">Caerostris bankana</name>
    <dbReference type="NCBI Taxonomy" id="172846"/>
    <lineage>
        <taxon>Eukaryota</taxon>
        <taxon>Metazoa</taxon>
        <taxon>Ecdysozoa</taxon>
        <taxon>Arthropoda</taxon>
        <taxon>Chelicerata</taxon>
        <taxon>Arachnida</taxon>
        <taxon>Araneae</taxon>
        <taxon>Araneomorphae</taxon>
        <taxon>Entelegynae</taxon>
        <taxon>Araneoidea</taxon>
        <taxon>Araneidae</taxon>
        <taxon>Caerostris</taxon>
    </lineage>
</organism>
<sequence>MGQLFAFVDCGSKGTDKMDLRAFVAMDKGVRLNTVPTLLQLHIDTVNVVSDYPANYDGHLINEDNSKLIIETKR</sequence>
<name>A0AAV4W5A0_CAEEX</name>
<dbReference type="AlphaFoldDB" id="A0AAV4W5A0"/>
<reference evidence="1 2" key="1">
    <citation type="submission" date="2021-06" db="EMBL/GenBank/DDBJ databases">
        <title>Caerostris extrusa draft genome.</title>
        <authorList>
            <person name="Kono N."/>
            <person name="Arakawa K."/>
        </authorList>
    </citation>
    <scope>NUCLEOTIDE SEQUENCE [LARGE SCALE GENOMIC DNA]</scope>
</reference>
<gene>
    <name evidence="1" type="ORF">CEXT_33111</name>
</gene>
<comment type="caution">
    <text evidence="1">The sequence shown here is derived from an EMBL/GenBank/DDBJ whole genome shotgun (WGS) entry which is preliminary data.</text>
</comment>
<proteinExistence type="predicted"/>
<accession>A0AAV4W5A0</accession>